<dbReference type="EMBL" id="CAJHUB010000770">
    <property type="protein sequence ID" value="CAD7690427.1"/>
    <property type="molecule type" value="Genomic_DNA"/>
</dbReference>
<dbReference type="InterPro" id="IPR007915">
    <property type="entry name" value="TMEM258/Ost5"/>
</dbReference>
<evidence type="ECO:0000313" key="8">
    <source>
        <dbReference type="Proteomes" id="UP000645828"/>
    </source>
</evidence>
<keyword evidence="3 6" id="KW-0812">Transmembrane</keyword>
<organism evidence="7 8">
    <name type="scientific">Nyctereutes procyonoides</name>
    <name type="common">Raccoon dog</name>
    <name type="synonym">Canis procyonoides</name>
    <dbReference type="NCBI Taxonomy" id="34880"/>
    <lineage>
        <taxon>Eukaryota</taxon>
        <taxon>Metazoa</taxon>
        <taxon>Chordata</taxon>
        <taxon>Craniata</taxon>
        <taxon>Vertebrata</taxon>
        <taxon>Euteleostomi</taxon>
        <taxon>Mammalia</taxon>
        <taxon>Eutheria</taxon>
        <taxon>Laurasiatheria</taxon>
        <taxon>Carnivora</taxon>
        <taxon>Caniformia</taxon>
        <taxon>Canidae</taxon>
        <taxon>Nyctereutes</taxon>
    </lineage>
</organism>
<sequence>MFFTAWFFIYEVTSTKYTRDIYKELLISLVASVFMGFGVLFLLLWVGIYV</sequence>
<comment type="subunit">
    <text evidence="6">Component of the oligosaccharyltransferase (OST) complex.</text>
</comment>
<gene>
    <name evidence="7" type="ORF">NYPRO_LOCUS23221</name>
</gene>
<comment type="caution">
    <text evidence="7">The sequence shown here is derived from an EMBL/GenBank/DDBJ whole genome shotgun (WGS) entry which is preliminary data.</text>
</comment>
<evidence type="ECO:0000256" key="1">
    <source>
        <dbReference type="ARBA" id="ARBA00004141"/>
    </source>
</evidence>
<accession>A0A811ZMZ4</accession>
<dbReference type="PANTHER" id="PTHR13636">
    <property type="entry name" value="TRANSMEMBRANE PROTEIN 258"/>
    <property type="match status" value="1"/>
</dbReference>
<dbReference type="AlphaFoldDB" id="A0A811ZMZ4"/>
<evidence type="ECO:0000256" key="3">
    <source>
        <dbReference type="ARBA" id="ARBA00022692"/>
    </source>
</evidence>
<keyword evidence="5 6" id="KW-0472">Membrane</keyword>
<comment type="caution">
    <text evidence="6">Lacks conserved residue(s) required for the propagation of feature annotation.</text>
</comment>
<dbReference type="Proteomes" id="UP000645828">
    <property type="component" value="Unassembled WGS sequence"/>
</dbReference>
<name>A0A811ZMZ4_NYCPR</name>
<evidence type="ECO:0000256" key="6">
    <source>
        <dbReference type="RuleBase" id="RU367008"/>
    </source>
</evidence>
<reference evidence="7" key="1">
    <citation type="submission" date="2020-12" db="EMBL/GenBank/DDBJ databases">
        <authorList>
            <consortium name="Molecular Ecology Group"/>
        </authorList>
    </citation>
    <scope>NUCLEOTIDE SEQUENCE</scope>
    <source>
        <strain evidence="7">TBG_1078</strain>
    </source>
</reference>
<evidence type="ECO:0000256" key="4">
    <source>
        <dbReference type="ARBA" id="ARBA00022989"/>
    </source>
</evidence>
<evidence type="ECO:0000256" key="2">
    <source>
        <dbReference type="ARBA" id="ARBA00009825"/>
    </source>
</evidence>
<comment type="similarity">
    <text evidence="2 6">Belongs to the OST5 family.</text>
</comment>
<keyword evidence="4 6" id="KW-1133">Transmembrane helix</keyword>
<dbReference type="GO" id="GO:0008250">
    <property type="term" value="C:oligosaccharyltransferase complex"/>
    <property type="evidence" value="ECO:0007669"/>
    <property type="project" value="UniProtKB-UniRule"/>
</dbReference>
<keyword evidence="8" id="KW-1185">Reference proteome</keyword>
<dbReference type="Pfam" id="PF05251">
    <property type="entry name" value="Ost5"/>
    <property type="match status" value="1"/>
</dbReference>
<comment type="function">
    <text evidence="6">Subunit of the oligosaccharyl transferase (OST) complex that catalyzes the initial transfer of a defined glycan (Glc(3)Man(9)GlcNAc(2) in eukaryotes) from the lipid carrier dolichol-pyrophosphate to an asparagine residue within an Asn-X-Ser/Thr consensus motif in nascent polypeptide chains, the first step in protein N-glycosylation. N-glycosylation occurs cotranslationally and the complex associates with the Sec61 complex at the channel-forming translocon complex that mediates protein translocation across the endoplasmic reticulum (ER). All subunits are required for a maximal enzyme activity.</text>
</comment>
<proteinExistence type="inferred from homology"/>
<feature type="transmembrane region" description="Helical" evidence="6">
    <location>
        <begin position="25"/>
        <end position="48"/>
    </location>
</feature>
<protein>
    <recommendedName>
        <fullName evidence="6">Dolichyl-diphosphooligosaccharide-protein glycosyltransferase subunit TMEM258</fullName>
    </recommendedName>
    <alternativeName>
        <fullName evidence="6">Transmembrane protein 258</fullName>
    </alternativeName>
</protein>
<evidence type="ECO:0000313" key="7">
    <source>
        <dbReference type="EMBL" id="CAD7690427.1"/>
    </source>
</evidence>
<dbReference type="GO" id="GO:0006487">
    <property type="term" value="P:protein N-linked glycosylation"/>
    <property type="evidence" value="ECO:0007669"/>
    <property type="project" value="UniProtKB-UniRule"/>
</dbReference>
<evidence type="ECO:0000256" key="5">
    <source>
        <dbReference type="ARBA" id="ARBA00023136"/>
    </source>
</evidence>
<comment type="subcellular location">
    <subcellularLocation>
        <location evidence="1 6">Membrane</location>
        <topology evidence="1 6">Multi-pass membrane protein</topology>
    </subcellularLocation>
</comment>